<dbReference type="AlphaFoldDB" id="A0A0N4V503"/>
<feature type="compositionally biased region" description="Basic and acidic residues" evidence="1">
    <location>
        <begin position="162"/>
        <end position="171"/>
    </location>
</feature>
<evidence type="ECO:0000256" key="1">
    <source>
        <dbReference type="SAM" id="MobiDB-lite"/>
    </source>
</evidence>
<feature type="region of interest" description="Disordered" evidence="1">
    <location>
        <begin position="92"/>
        <end position="185"/>
    </location>
</feature>
<dbReference type="Proteomes" id="UP000274131">
    <property type="component" value="Unassembled WGS sequence"/>
</dbReference>
<evidence type="ECO:0000313" key="2">
    <source>
        <dbReference type="EMBL" id="VDD90161.1"/>
    </source>
</evidence>
<protein>
    <submittedName>
        <fullName evidence="4">DUF4469 domain-containing protein</fullName>
    </submittedName>
</protein>
<proteinExistence type="predicted"/>
<reference evidence="2 3" key="2">
    <citation type="submission" date="2018-10" db="EMBL/GenBank/DDBJ databases">
        <authorList>
            <consortium name="Pathogen Informatics"/>
        </authorList>
    </citation>
    <scope>NUCLEOTIDE SEQUENCE [LARGE SCALE GENOMIC DNA]</scope>
</reference>
<dbReference type="WBParaSite" id="EVEC_0000528101-mRNA-1">
    <property type="protein sequence ID" value="EVEC_0000528101-mRNA-1"/>
    <property type="gene ID" value="EVEC_0000528101"/>
</dbReference>
<evidence type="ECO:0000313" key="3">
    <source>
        <dbReference type="Proteomes" id="UP000274131"/>
    </source>
</evidence>
<accession>A0A0N4V503</accession>
<gene>
    <name evidence="2" type="ORF">EVEC_LOCUS4912</name>
</gene>
<organism evidence="4">
    <name type="scientific">Enterobius vermicularis</name>
    <name type="common">Human pinworm</name>
    <dbReference type="NCBI Taxonomy" id="51028"/>
    <lineage>
        <taxon>Eukaryota</taxon>
        <taxon>Metazoa</taxon>
        <taxon>Ecdysozoa</taxon>
        <taxon>Nematoda</taxon>
        <taxon>Chromadorea</taxon>
        <taxon>Rhabditida</taxon>
        <taxon>Spirurina</taxon>
        <taxon>Oxyuridomorpha</taxon>
        <taxon>Oxyuroidea</taxon>
        <taxon>Oxyuridae</taxon>
        <taxon>Enterobius</taxon>
    </lineage>
</organism>
<feature type="compositionally biased region" description="Polar residues" evidence="1">
    <location>
        <begin position="121"/>
        <end position="144"/>
    </location>
</feature>
<reference evidence="4" key="1">
    <citation type="submission" date="2017-02" db="UniProtKB">
        <authorList>
            <consortium name="WormBaseParasite"/>
        </authorList>
    </citation>
    <scope>IDENTIFICATION</scope>
</reference>
<sequence>MLKLNTITELIASPCVNGNMGYFERPERVVCYHIINISEEILVNDNKYKKKLPLELLPGSVLIILMKPASPSTNFSAVIELGKFEAQKENNNELVEKSESEGCEGTTGTTSCRKHPHKGTALSSTTPQNSTENAGITMISSINETENKHNETSRLSATNEGEGQHRGHEASGKQVKGKGYTKNGSQEKGKEKIFLLVYKDGYHSTDYPAPEDFHGVDFFTIQGSVKIVEVLVDYFFEAGSRHTVRPIFSLQCNLS</sequence>
<evidence type="ECO:0000313" key="4">
    <source>
        <dbReference type="WBParaSite" id="EVEC_0000528101-mRNA-1"/>
    </source>
</evidence>
<keyword evidence="3" id="KW-1185">Reference proteome</keyword>
<dbReference type="EMBL" id="UXUI01008000">
    <property type="protein sequence ID" value="VDD90161.1"/>
    <property type="molecule type" value="Genomic_DNA"/>
</dbReference>
<name>A0A0N4V503_ENTVE</name>